<comment type="subcellular location">
    <subcellularLocation>
        <location evidence="1">Cell membrane</location>
        <topology evidence="1">Multi-pass membrane protein</topology>
    </subcellularLocation>
</comment>
<sequence precursor="true">MQNSQILSIFKQTKFKPSKWTTAFLLLSSMLILMGGAAVAPALPLISESFPDASEAMVSLIITLPSLAIAFSGFFIGILSDRTGRIPVLSASLLIFSFAGVSGFFLNSLSAILAGRIILGIGIAGITVTTSALITDYYTGIARAKILGYQAASMGIGVLILETSGGILATISWRMSFLIYLLGIVILAGVLVTMREPLREPEPIQNAGSGRPVDKVENPIHVSGKKTGYTTPLFEIGLVYATLFLSMVMFFLLPTKLPYLIADIINTAGPVQAGGIFSNHALLSGLFLGLMGFVSALAGIFYWRITASMHRVSVLALSYILLCLGFVMMGLSGSLLPAGIAVIIIGAANGLIIPTLLSWLMSVTPRPIVGKVMGGWSVSLNTGQFCSSLAVVPVFAVVGSYAGLYASFGILAGLIGVFYLAQYLRMKFSSPGKPTVQRN</sequence>
<evidence type="ECO:0000256" key="2">
    <source>
        <dbReference type="ARBA" id="ARBA00022448"/>
    </source>
</evidence>
<protein>
    <submittedName>
        <fullName evidence="9">Major facilitator superfamily MFS_1</fullName>
    </submittedName>
</protein>
<dbReference type="PROSITE" id="PS50850">
    <property type="entry name" value="MFS"/>
    <property type="match status" value="1"/>
</dbReference>
<evidence type="ECO:0000256" key="1">
    <source>
        <dbReference type="ARBA" id="ARBA00004651"/>
    </source>
</evidence>
<feature type="transmembrane region" description="Helical" evidence="7">
    <location>
        <begin position="372"/>
        <end position="396"/>
    </location>
</feature>
<dbReference type="Proteomes" id="UP000006565">
    <property type="component" value="Chromosome"/>
</dbReference>
<dbReference type="PANTHER" id="PTHR23517">
    <property type="entry name" value="RESISTANCE PROTEIN MDTM, PUTATIVE-RELATED-RELATED"/>
    <property type="match status" value="1"/>
</dbReference>
<feature type="transmembrane region" description="Helical" evidence="7">
    <location>
        <begin position="402"/>
        <end position="421"/>
    </location>
</feature>
<feature type="transmembrane region" description="Helical" evidence="7">
    <location>
        <begin position="314"/>
        <end position="332"/>
    </location>
</feature>
<dbReference type="HOGENOM" id="CLU_001265_10_6_2"/>
<dbReference type="OrthoDB" id="117970at2157"/>
<keyword evidence="2" id="KW-0813">Transport</keyword>
<evidence type="ECO:0000256" key="4">
    <source>
        <dbReference type="ARBA" id="ARBA00022692"/>
    </source>
</evidence>
<dbReference type="PANTHER" id="PTHR23517:SF3">
    <property type="entry name" value="INTEGRAL MEMBRANE TRANSPORT PROTEIN"/>
    <property type="match status" value="1"/>
</dbReference>
<feature type="transmembrane region" description="Helical" evidence="7">
    <location>
        <begin position="177"/>
        <end position="194"/>
    </location>
</feature>
<feature type="transmembrane region" description="Helical" evidence="7">
    <location>
        <begin position="233"/>
        <end position="253"/>
    </location>
</feature>
<dbReference type="Gene3D" id="1.20.1250.20">
    <property type="entry name" value="MFS general substrate transporter like domains"/>
    <property type="match status" value="1"/>
</dbReference>
<dbReference type="KEGG" id="mpi:Mpet_1955"/>
<keyword evidence="6 7" id="KW-0472">Membrane</keyword>
<evidence type="ECO:0000313" key="9">
    <source>
        <dbReference type="EMBL" id="ADN36706.1"/>
    </source>
</evidence>
<dbReference type="eggNOG" id="arCOG00130">
    <property type="taxonomic scope" value="Archaea"/>
</dbReference>
<evidence type="ECO:0000256" key="7">
    <source>
        <dbReference type="SAM" id="Phobius"/>
    </source>
</evidence>
<dbReference type="SUPFAM" id="SSF103473">
    <property type="entry name" value="MFS general substrate transporter"/>
    <property type="match status" value="1"/>
</dbReference>
<keyword evidence="4 7" id="KW-0812">Transmembrane</keyword>
<feature type="transmembrane region" description="Helical" evidence="7">
    <location>
        <begin position="338"/>
        <end position="360"/>
    </location>
</feature>
<keyword evidence="5 7" id="KW-1133">Transmembrane helix</keyword>
<feature type="transmembrane region" description="Helical" evidence="7">
    <location>
        <begin position="281"/>
        <end position="302"/>
    </location>
</feature>
<dbReference type="InterPro" id="IPR050171">
    <property type="entry name" value="MFS_Transporters"/>
</dbReference>
<dbReference type="InterPro" id="IPR036259">
    <property type="entry name" value="MFS_trans_sf"/>
</dbReference>
<gene>
    <name evidence="9" type="ordered locus">Mpet_1955</name>
</gene>
<evidence type="ECO:0000256" key="5">
    <source>
        <dbReference type="ARBA" id="ARBA00022989"/>
    </source>
</evidence>
<evidence type="ECO:0000256" key="6">
    <source>
        <dbReference type="ARBA" id="ARBA00023136"/>
    </source>
</evidence>
<keyword evidence="10" id="KW-1185">Reference proteome</keyword>
<dbReference type="Pfam" id="PF07690">
    <property type="entry name" value="MFS_1"/>
    <property type="match status" value="1"/>
</dbReference>
<accession>E1RJ36</accession>
<feature type="domain" description="Major facilitator superfamily (MFS) profile" evidence="8">
    <location>
        <begin position="21"/>
        <end position="430"/>
    </location>
</feature>
<evidence type="ECO:0000313" key="10">
    <source>
        <dbReference type="Proteomes" id="UP000006565"/>
    </source>
</evidence>
<dbReference type="AlphaFoldDB" id="E1RJ36"/>
<evidence type="ECO:0000256" key="3">
    <source>
        <dbReference type="ARBA" id="ARBA00022475"/>
    </source>
</evidence>
<feature type="transmembrane region" description="Helical" evidence="7">
    <location>
        <begin position="146"/>
        <end position="171"/>
    </location>
</feature>
<name>E1RJ36_METP4</name>
<feature type="transmembrane region" description="Helical" evidence="7">
    <location>
        <begin position="112"/>
        <end position="134"/>
    </location>
</feature>
<reference evidence="9 10" key="1">
    <citation type="journal article" date="2010" name="Stand. Genomic Sci.">
        <title>Complete genome sequence of Methanoplanus petrolearius type strain (SEBR 4847).</title>
        <authorList>
            <person name="Brambilla E."/>
            <person name="Djao O.D."/>
            <person name="Daligault H."/>
            <person name="Lapidus A."/>
            <person name="Lucas S."/>
            <person name="Hammon N."/>
            <person name="Nolan M."/>
            <person name="Tice H."/>
            <person name="Cheng J.F."/>
            <person name="Han C."/>
            <person name="Tapia R."/>
            <person name="Goodwin L."/>
            <person name="Pitluck S."/>
            <person name="Liolios K."/>
            <person name="Ivanova N."/>
            <person name="Mavromatis K."/>
            <person name="Mikhailova N."/>
            <person name="Pati A."/>
            <person name="Chen A."/>
            <person name="Palaniappan K."/>
            <person name="Land M."/>
            <person name="Hauser L."/>
            <person name="Chang Y.J."/>
            <person name="Jeffries C.D."/>
            <person name="Rohde M."/>
            <person name="Spring S."/>
            <person name="Sikorski J."/>
            <person name="Goker M."/>
            <person name="Woyke T."/>
            <person name="Bristow J."/>
            <person name="Eisen J.A."/>
            <person name="Markowitz V."/>
            <person name="Hugenholtz P."/>
            <person name="Kyrpides N.C."/>
            <person name="Klenk H.P."/>
        </authorList>
    </citation>
    <scope>NUCLEOTIDE SEQUENCE [LARGE SCALE GENOMIC DNA]</scope>
    <source>
        <strain evidence="10">DSM 11571 / OCM 486 / SEBR 4847</strain>
    </source>
</reference>
<proteinExistence type="predicted"/>
<feature type="transmembrane region" description="Helical" evidence="7">
    <location>
        <begin position="58"/>
        <end position="79"/>
    </location>
</feature>
<dbReference type="CDD" id="cd17473">
    <property type="entry name" value="MFS_arabinose_efflux_permease_like"/>
    <property type="match status" value="1"/>
</dbReference>
<dbReference type="InterPro" id="IPR011701">
    <property type="entry name" value="MFS"/>
</dbReference>
<organism evidence="9 10">
    <name type="scientific">Methanolacinia petrolearia (strain DSM 11571 / OCM 486 / SEBR 4847)</name>
    <name type="common">Methanoplanus petrolearius</name>
    <dbReference type="NCBI Taxonomy" id="679926"/>
    <lineage>
        <taxon>Archaea</taxon>
        <taxon>Methanobacteriati</taxon>
        <taxon>Methanobacteriota</taxon>
        <taxon>Stenosarchaea group</taxon>
        <taxon>Methanomicrobia</taxon>
        <taxon>Methanomicrobiales</taxon>
        <taxon>Methanomicrobiaceae</taxon>
        <taxon>Methanolacinia</taxon>
    </lineage>
</organism>
<keyword evidence="3" id="KW-1003">Cell membrane</keyword>
<dbReference type="STRING" id="679926.Mpet_1955"/>
<dbReference type="GO" id="GO:0022857">
    <property type="term" value="F:transmembrane transporter activity"/>
    <property type="evidence" value="ECO:0007669"/>
    <property type="project" value="InterPro"/>
</dbReference>
<dbReference type="InterPro" id="IPR020846">
    <property type="entry name" value="MFS_dom"/>
</dbReference>
<feature type="transmembrane region" description="Helical" evidence="7">
    <location>
        <begin position="86"/>
        <end position="106"/>
    </location>
</feature>
<dbReference type="GO" id="GO:0005886">
    <property type="term" value="C:plasma membrane"/>
    <property type="evidence" value="ECO:0007669"/>
    <property type="project" value="UniProtKB-SubCell"/>
</dbReference>
<evidence type="ECO:0000259" key="8">
    <source>
        <dbReference type="PROSITE" id="PS50850"/>
    </source>
</evidence>
<dbReference type="EMBL" id="CP002117">
    <property type="protein sequence ID" value="ADN36706.1"/>
    <property type="molecule type" value="Genomic_DNA"/>
</dbReference>